<dbReference type="AlphaFoldDB" id="A0A8J3B4X4"/>
<feature type="compositionally biased region" description="Low complexity" evidence="8">
    <location>
        <begin position="36"/>
        <end position="45"/>
    </location>
</feature>
<dbReference type="Gene3D" id="1.10.760.10">
    <property type="entry name" value="Cytochrome c-like domain"/>
    <property type="match status" value="1"/>
</dbReference>
<evidence type="ECO:0000313" key="11">
    <source>
        <dbReference type="EMBL" id="GGJ94667.1"/>
    </source>
</evidence>
<evidence type="ECO:0000313" key="12">
    <source>
        <dbReference type="Proteomes" id="UP000637720"/>
    </source>
</evidence>
<keyword evidence="2 6" id="KW-0349">Heme</keyword>
<feature type="binding site" description="covalent" evidence="6">
    <location>
        <position position="59"/>
    </location>
    <ligand>
        <name>heme c</name>
        <dbReference type="ChEBI" id="CHEBI:61717"/>
    </ligand>
</feature>
<keyword evidence="4" id="KW-0249">Electron transport</keyword>
<keyword evidence="5 7" id="KW-0408">Iron</keyword>
<dbReference type="GO" id="GO:0005506">
    <property type="term" value="F:iron ion binding"/>
    <property type="evidence" value="ECO:0007669"/>
    <property type="project" value="InterPro"/>
</dbReference>
<keyword evidence="1" id="KW-0813">Transport</keyword>
<dbReference type="InterPro" id="IPR012218">
    <property type="entry name" value="Cyt_c_BACSU-c550-type"/>
</dbReference>
<feature type="chain" id="PRO_5039061230" description="Cytochrome c domain-containing protein" evidence="9">
    <location>
        <begin position="27"/>
        <end position="119"/>
    </location>
</feature>
<keyword evidence="12" id="KW-1185">Reference proteome</keyword>
<organism evidence="11 12">
    <name type="scientific">Calditerricola satsumensis</name>
    <dbReference type="NCBI Taxonomy" id="373054"/>
    <lineage>
        <taxon>Bacteria</taxon>
        <taxon>Bacillati</taxon>
        <taxon>Bacillota</taxon>
        <taxon>Bacilli</taxon>
        <taxon>Bacillales</taxon>
        <taxon>Bacillaceae</taxon>
        <taxon>Calditerricola</taxon>
    </lineage>
</organism>
<dbReference type="PROSITE" id="PS51007">
    <property type="entry name" value="CYTC"/>
    <property type="match status" value="1"/>
</dbReference>
<dbReference type="GO" id="GO:0016020">
    <property type="term" value="C:membrane"/>
    <property type="evidence" value="ECO:0007669"/>
    <property type="project" value="InterPro"/>
</dbReference>
<dbReference type="GO" id="GO:0009055">
    <property type="term" value="F:electron transfer activity"/>
    <property type="evidence" value="ECO:0007669"/>
    <property type="project" value="InterPro"/>
</dbReference>
<keyword evidence="3 7" id="KW-0479">Metal-binding</keyword>
<evidence type="ECO:0000256" key="7">
    <source>
        <dbReference type="PIRSR" id="PIRSR000025-2"/>
    </source>
</evidence>
<evidence type="ECO:0000256" key="1">
    <source>
        <dbReference type="ARBA" id="ARBA00022448"/>
    </source>
</evidence>
<keyword evidence="9" id="KW-0732">Signal</keyword>
<dbReference type="PANTHER" id="PTHR37823:SF4">
    <property type="entry name" value="MENAQUINOL-CYTOCHROME C REDUCTASE CYTOCHROME B_C SUBUNIT"/>
    <property type="match status" value="1"/>
</dbReference>
<dbReference type="InterPro" id="IPR051811">
    <property type="entry name" value="Cytochrome_c550/c551-like"/>
</dbReference>
<evidence type="ECO:0000259" key="10">
    <source>
        <dbReference type="PROSITE" id="PS51007"/>
    </source>
</evidence>
<comment type="PTM">
    <text evidence="6">Binds 1 heme c group covalently per subunit.</text>
</comment>
<evidence type="ECO:0000256" key="4">
    <source>
        <dbReference type="ARBA" id="ARBA00022982"/>
    </source>
</evidence>
<dbReference type="PANTHER" id="PTHR37823">
    <property type="entry name" value="CYTOCHROME C-553-LIKE"/>
    <property type="match status" value="1"/>
</dbReference>
<comment type="caution">
    <text evidence="11">The sequence shown here is derived from an EMBL/GenBank/DDBJ whole genome shotgun (WGS) entry which is preliminary data.</text>
</comment>
<accession>A0A8J3B4X4</accession>
<feature type="region of interest" description="Disordered" evidence="8">
    <location>
        <begin position="26"/>
        <end position="48"/>
    </location>
</feature>
<dbReference type="Proteomes" id="UP000637720">
    <property type="component" value="Unassembled WGS sequence"/>
</dbReference>
<dbReference type="PROSITE" id="PS51257">
    <property type="entry name" value="PROKAR_LIPOPROTEIN"/>
    <property type="match status" value="1"/>
</dbReference>
<evidence type="ECO:0000256" key="8">
    <source>
        <dbReference type="SAM" id="MobiDB-lite"/>
    </source>
</evidence>
<feature type="binding site" description="axial binding residue" evidence="7">
    <location>
        <position position="98"/>
    </location>
    <ligand>
        <name>heme c</name>
        <dbReference type="ChEBI" id="CHEBI:61717"/>
    </ligand>
    <ligandPart>
        <name>Fe</name>
        <dbReference type="ChEBI" id="CHEBI:18248"/>
    </ligandPart>
</feature>
<dbReference type="InterPro" id="IPR036909">
    <property type="entry name" value="Cyt_c-like_dom_sf"/>
</dbReference>
<reference evidence="11" key="2">
    <citation type="submission" date="2020-09" db="EMBL/GenBank/DDBJ databases">
        <authorList>
            <person name="Sun Q."/>
            <person name="Ohkuma M."/>
        </authorList>
    </citation>
    <scope>NUCLEOTIDE SEQUENCE</scope>
    <source>
        <strain evidence="11">JCM 14719</strain>
    </source>
</reference>
<dbReference type="PIRSF" id="PIRSF000025">
    <property type="entry name" value="Cytc_Bsub_c550"/>
    <property type="match status" value="1"/>
</dbReference>
<feature type="binding site" description="covalent" evidence="6">
    <location>
        <position position="62"/>
    </location>
    <ligand>
        <name>heme c</name>
        <dbReference type="ChEBI" id="CHEBI:61717"/>
    </ligand>
</feature>
<proteinExistence type="predicted"/>
<evidence type="ECO:0000256" key="5">
    <source>
        <dbReference type="ARBA" id="ARBA00023004"/>
    </source>
</evidence>
<dbReference type="EMBL" id="BMOF01000006">
    <property type="protein sequence ID" value="GGJ94667.1"/>
    <property type="molecule type" value="Genomic_DNA"/>
</dbReference>
<gene>
    <name evidence="11" type="ORF">GCM10007043_05550</name>
</gene>
<sequence>MRNGRRVARRVLVGMALMAMLVGCRAGQEPQPPQEATPQQPAAGGYDDARAQATYRQACASCHGANLEGSVGPNLQKVGAKYSKEQILSIIQNGRGQMPGGLVKGDEAENLAAWLADRK</sequence>
<feature type="signal peptide" evidence="9">
    <location>
        <begin position="1"/>
        <end position="26"/>
    </location>
</feature>
<evidence type="ECO:0000256" key="3">
    <source>
        <dbReference type="ARBA" id="ARBA00022723"/>
    </source>
</evidence>
<evidence type="ECO:0000256" key="9">
    <source>
        <dbReference type="SAM" id="SignalP"/>
    </source>
</evidence>
<dbReference type="RefSeq" id="WP_229725623.1">
    <property type="nucleotide sequence ID" value="NZ_BMOF01000006.1"/>
</dbReference>
<evidence type="ECO:0000256" key="2">
    <source>
        <dbReference type="ARBA" id="ARBA00022617"/>
    </source>
</evidence>
<reference evidence="11" key="1">
    <citation type="journal article" date="2014" name="Int. J. Syst. Evol. Microbiol.">
        <title>Complete genome sequence of Corynebacterium casei LMG S-19264T (=DSM 44701T), isolated from a smear-ripened cheese.</title>
        <authorList>
            <consortium name="US DOE Joint Genome Institute (JGI-PGF)"/>
            <person name="Walter F."/>
            <person name="Albersmeier A."/>
            <person name="Kalinowski J."/>
            <person name="Ruckert C."/>
        </authorList>
    </citation>
    <scope>NUCLEOTIDE SEQUENCE</scope>
    <source>
        <strain evidence="11">JCM 14719</strain>
    </source>
</reference>
<evidence type="ECO:0000256" key="6">
    <source>
        <dbReference type="PIRSR" id="PIRSR000025-1"/>
    </source>
</evidence>
<dbReference type="Pfam" id="PF13442">
    <property type="entry name" value="Cytochrome_CBB3"/>
    <property type="match status" value="1"/>
</dbReference>
<dbReference type="InterPro" id="IPR009056">
    <property type="entry name" value="Cyt_c-like_dom"/>
</dbReference>
<protein>
    <recommendedName>
        <fullName evidence="10">Cytochrome c domain-containing protein</fullName>
    </recommendedName>
</protein>
<feature type="domain" description="Cytochrome c" evidence="10">
    <location>
        <begin position="46"/>
        <end position="119"/>
    </location>
</feature>
<dbReference type="GO" id="GO:0020037">
    <property type="term" value="F:heme binding"/>
    <property type="evidence" value="ECO:0007669"/>
    <property type="project" value="InterPro"/>
</dbReference>
<feature type="binding site" description="axial binding residue" evidence="7">
    <location>
        <position position="63"/>
    </location>
    <ligand>
        <name>heme c</name>
        <dbReference type="ChEBI" id="CHEBI:61717"/>
    </ligand>
    <ligandPart>
        <name>Fe</name>
        <dbReference type="ChEBI" id="CHEBI:18248"/>
    </ligandPart>
</feature>
<name>A0A8J3B4X4_9BACI</name>
<dbReference type="SUPFAM" id="SSF46626">
    <property type="entry name" value="Cytochrome c"/>
    <property type="match status" value="1"/>
</dbReference>